<proteinExistence type="predicted"/>
<accession>A0ABW7ZPX4</accession>
<evidence type="ECO:0000313" key="2">
    <source>
        <dbReference type="EMBL" id="MFI7264121.1"/>
    </source>
</evidence>
<feature type="region of interest" description="Disordered" evidence="1">
    <location>
        <begin position="31"/>
        <end position="61"/>
    </location>
</feature>
<dbReference type="RefSeq" id="WP_396770097.1">
    <property type="nucleotide sequence ID" value="NZ_JBITLA010000008.1"/>
</dbReference>
<evidence type="ECO:0000313" key="3">
    <source>
        <dbReference type="Proteomes" id="UP001612812"/>
    </source>
</evidence>
<dbReference type="Proteomes" id="UP001612812">
    <property type="component" value="Unassembled WGS sequence"/>
</dbReference>
<reference evidence="2 3" key="1">
    <citation type="submission" date="2024-10" db="EMBL/GenBank/DDBJ databases">
        <title>The Natural Products Discovery Center: Release of the First 8490 Sequenced Strains for Exploring Actinobacteria Biosynthetic Diversity.</title>
        <authorList>
            <person name="Kalkreuter E."/>
            <person name="Kautsar S.A."/>
            <person name="Yang D."/>
            <person name="Bader C.D."/>
            <person name="Teijaro C.N."/>
            <person name="Fluegel L."/>
            <person name="Davis C.M."/>
            <person name="Simpson J.R."/>
            <person name="Lauterbach L."/>
            <person name="Steele A.D."/>
            <person name="Gui C."/>
            <person name="Meng S."/>
            <person name="Li G."/>
            <person name="Viehrig K."/>
            <person name="Ye F."/>
            <person name="Su P."/>
            <person name="Kiefer A.F."/>
            <person name="Nichols A."/>
            <person name="Cepeda A.J."/>
            <person name="Yan W."/>
            <person name="Fan B."/>
            <person name="Jiang Y."/>
            <person name="Adhikari A."/>
            <person name="Zheng C.-J."/>
            <person name="Schuster L."/>
            <person name="Cowan T.M."/>
            <person name="Smanski M.J."/>
            <person name="Chevrette M.G."/>
            <person name="De Carvalho L.P.S."/>
            <person name="Shen B."/>
        </authorList>
    </citation>
    <scope>NUCLEOTIDE SEQUENCE [LARGE SCALE GENOMIC DNA]</scope>
    <source>
        <strain evidence="2 3">NPDC049845</strain>
    </source>
</reference>
<gene>
    <name evidence="2" type="ORF">ACIBP4_17720</name>
</gene>
<dbReference type="EMBL" id="JBITLE010000006">
    <property type="protein sequence ID" value="MFI7264121.1"/>
    <property type="molecule type" value="Genomic_DNA"/>
</dbReference>
<protein>
    <submittedName>
        <fullName evidence="2">Uncharacterized protein</fullName>
    </submittedName>
</protein>
<comment type="caution">
    <text evidence="2">The sequence shown here is derived from an EMBL/GenBank/DDBJ whole genome shotgun (WGS) entry which is preliminary data.</text>
</comment>
<name>A0ABW7ZPX4_9ACTN</name>
<keyword evidence="3" id="KW-1185">Reference proteome</keyword>
<sequence length="61" mass="6738">MGRRDGSTRRCTGTEIQAAEWEAAKRRILAMAESDQSGMRDSDPAAQSSVNDASRPVREDR</sequence>
<evidence type="ECO:0000256" key="1">
    <source>
        <dbReference type="SAM" id="MobiDB-lite"/>
    </source>
</evidence>
<organism evidence="2 3">
    <name type="scientific">Micromonospora maritima</name>
    <dbReference type="NCBI Taxonomy" id="986711"/>
    <lineage>
        <taxon>Bacteria</taxon>
        <taxon>Bacillati</taxon>
        <taxon>Actinomycetota</taxon>
        <taxon>Actinomycetes</taxon>
        <taxon>Micromonosporales</taxon>
        <taxon>Micromonosporaceae</taxon>
        <taxon>Micromonospora</taxon>
    </lineage>
</organism>